<feature type="region of interest" description="Disordered" evidence="1">
    <location>
        <begin position="1"/>
        <end position="23"/>
    </location>
</feature>
<dbReference type="OrthoDB" id="5597489at2759"/>
<accession>A0A166VLV0</accession>
<dbReference type="EMBL" id="KV417484">
    <property type="protein sequence ID" value="KZP32864.1"/>
    <property type="molecule type" value="Genomic_DNA"/>
</dbReference>
<evidence type="ECO:0000259" key="3">
    <source>
        <dbReference type="Pfam" id="PF24841"/>
    </source>
</evidence>
<keyword evidence="2" id="KW-0472">Membrane</keyword>
<protein>
    <recommendedName>
        <fullName evidence="3">DUF7719 domain-containing protein</fullName>
    </recommendedName>
</protein>
<name>A0A166VLV0_9AGAM</name>
<evidence type="ECO:0000256" key="2">
    <source>
        <dbReference type="SAM" id="Phobius"/>
    </source>
</evidence>
<organism evidence="4 5">
    <name type="scientific">Athelia psychrophila</name>
    <dbReference type="NCBI Taxonomy" id="1759441"/>
    <lineage>
        <taxon>Eukaryota</taxon>
        <taxon>Fungi</taxon>
        <taxon>Dikarya</taxon>
        <taxon>Basidiomycota</taxon>
        <taxon>Agaricomycotina</taxon>
        <taxon>Agaricomycetes</taxon>
        <taxon>Agaricomycetidae</taxon>
        <taxon>Atheliales</taxon>
        <taxon>Atheliaceae</taxon>
        <taxon>Athelia</taxon>
    </lineage>
</organism>
<gene>
    <name evidence="4" type="ORF">FIBSPDRAFT_916227</name>
</gene>
<evidence type="ECO:0000313" key="4">
    <source>
        <dbReference type="EMBL" id="KZP32864.1"/>
    </source>
</evidence>
<dbReference type="PANTHER" id="PTHR37846">
    <property type="entry name" value="YALI0B21296P"/>
    <property type="match status" value="1"/>
</dbReference>
<evidence type="ECO:0000256" key="1">
    <source>
        <dbReference type="SAM" id="MobiDB-lite"/>
    </source>
</evidence>
<dbReference type="PANTHER" id="PTHR37846:SF1">
    <property type="entry name" value="DEACETYLASE-LIKE PROTEIN"/>
    <property type="match status" value="1"/>
</dbReference>
<feature type="domain" description="DUF7719" evidence="3">
    <location>
        <begin position="122"/>
        <end position="188"/>
    </location>
</feature>
<keyword evidence="2" id="KW-1133">Transmembrane helix</keyword>
<proteinExistence type="predicted"/>
<dbReference type="Pfam" id="PF24841">
    <property type="entry name" value="DUF7719"/>
    <property type="match status" value="1"/>
</dbReference>
<feature type="transmembrane region" description="Helical" evidence="2">
    <location>
        <begin position="123"/>
        <end position="138"/>
    </location>
</feature>
<reference evidence="4 5" key="1">
    <citation type="journal article" date="2016" name="Mol. Biol. Evol.">
        <title>Comparative Genomics of Early-Diverging Mushroom-Forming Fungi Provides Insights into the Origins of Lignocellulose Decay Capabilities.</title>
        <authorList>
            <person name="Nagy L.G."/>
            <person name="Riley R."/>
            <person name="Tritt A."/>
            <person name="Adam C."/>
            <person name="Daum C."/>
            <person name="Floudas D."/>
            <person name="Sun H."/>
            <person name="Yadav J.S."/>
            <person name="Pangilinan J."/>
            <person name="Larsson K.H."/>
            <person name="Matsuura K."/>
            <person name="Barry K."/>
            <person name="Labutti K."/>
            <person name="Kuo R."/>
            <person name="Ohm R.A."/>
            <person name="Bhattacharya S.S."/>
            <person name="Shirouzu T."/>
            <person name="Yoshinaga Y."/>
            <person name="Martin F.M."/>
            <person name="Grigoriev I.V."/>
            <person name="Hibbett D.S."/>
        </authorList>
    </citation>
    <scope>NUCLEOTIDE SEQUENCE [LARGE SCALE GENOMIC DNA]</scope>
    <source>
        <strain evidence="4 5">CBS 109695</strain>
    </source>
</reference>
<feature type="transmembrane region" description="Helical" evidence="2">
    <location>
        <begin position="60"/>
        <end position="82"/>
    </location>
</feature>
<keyword evidence="2" id="KW-0812">Transmembrane</keyword>
<evidence type="ECO:0000313" key="5">
    <source>
        <dbReference type="Proteomes" id="UP000076532"/>
    </source>
</evidence>
<dbReference type="STRING" id="436010.A0A166VLV0"/>
<keyword evidence="5" id="KW-1185">Reference proteome</keyword>
<dbReference type="AlphaFoldDB" id="A0A166VLV0"/>
<feature type="transmembrane region" description="Helical" evidence="2">
    <location>
        <begin position="94"/>
        <end position="111"/>
    </location>
</feature>
<dbReference type="InterPro" id="IPR056136">
    <property type="entry name" value="DUF7719"/>
</dbReference>
<dbReference type="Proteomes" id="UP000076532">
    <property type="component" value="Unassembled WGS sequence"/>
</dbReference>
<sequence>MPRNRKSKGTASQGEHNPIEMSEEEQWRLINQTGILKQPIPRSNAADIEKEEDSTLGDEIFSAITLIMPFSFCFLLFEILIHFQYGKKPTVGELSGKILPSVPILSGFIFYTTRYKHTRRGQIFLFLLGCVLGSRLLWNLNRENWLVNMQQCPPLATVWIYTIVQLDLGPAVLSLLTVYGFMKWKGLTYTIKP</sequence>
<feature type="transmembrane region" description="Helical" evidence="2">
    <location>
        <begin position="158"/>
        <end position="182"/>
    </location>
</feature>